<dbReference type="PANTHER" id="PTHR33909:SF1">
    <property type="entry name" value="SEC TRANSLOCON ACCESSORY COMPLEX SUBUNIT YAJC"/>
    <property type="match status" value="1"/>
</dbReference>
<evidence type="ECO:0000256" key="1">
    <source>
        <dbReference type="ARBA" id="ARBA00004162"/>
    </source>
</evidence>
<evidence type="ECO:0000256" key="3">
    <source>
        <dbReference type="ARBA" id="ARBA00022475"/>
    </source>
</evidence>
<reference evidence="10" key="1">
    <citation type="submission" date="2018-05" db="EMBL/GenBank/DDBJ databases">
        <authorList>
            <person name="Lanie J.A."/>
            <person name="Ng W.-L."/>
            <person name="Kazmierczak K.M."/>
            <person name="Andrzejewski T.M."/>
            <person name="Davidsen T.M."/>
            <person name="Wayne K.J."/>
            <person name="Tettelin H."/>
            <person name="Glass J.I."/>
            <person name="Rusch D."/>
            <person name="Podicherti R."/>
            <person name="Tsui H.-C.T."/>
            <person name="Winkler M.E."/>
        </authorList>
    </citation>
    <scope>NUCLEOTIDE SEQUENCE</scope>
</reference>
<evidence type="ECO:0000256" key="4">
    <source>
        <dbReference type="ARBA" id="ARBA00022692"/>
    </source>
</evidence>
<name>A0A381QH30_9ZZZZ</name>
<keyword evidence="8 9" id="KW-0472">Membrane</keyword>
<dbReference type="Pfam" id="PF02699">
    <property type="entry name" value="YajC"/>
    <property type="match status" value="1"/>
</dbReference>
<comment type="subcellular location">
    <subcellularLocation>
        <location evidence="1">Cell membrane</location>
        <topology evidence="1">Single-pass membrane protein</topology>
    </subcellularLocation>
</comment>
<evidence type="ECO:0000256" key="6">
    <source>
        <dbReference type="ARBA" id="ARBA00022989"/>
    </source>
</evidence>
<keyword evidence="5" id="KW-0653">Protein transport</keyword>
<keyword evidence="6 9" id="KW-1133">Transmembrane helix</keyword>
<protein>
    <recommendedName>
        <fullName evidence="11">Preprotein translocase subunit YajC</fullName>
    </recommendedName>
</protein>
<evidence type="ECO:0000313" key="10">
    <source>
        <dbReference type="EMBL" id="SUZ78194.1"/>
    </source>
</evidence>
<dbReference type="PANTHER" id="PTHR33909">
    <property type="entry name" value="SEC TRANSLOCON ACCESSORY COMPLEX SUBUNIT YAJC"/>
    <property type="match status" value="1"/>
</dbReference>
<evidence type="ECO:0000256" key="2">
    <source>
        <dbReference type="ARBA" id="ARBA00022448"/>
    </source>
</evidence>
<feature type="transmembrane region" description="Helical" evidence="9">
    <location>
        <begin position="12"/>
        <end position="33"/>
    </location>
</feature>
<dbReference type="PRINTS" id="PR01853">
    <property type="entry name" value="YAJCTRNLCASE"/>
</dbReference>
<dbReference type="GO" id="GO:0015031">
    <property type="term" value="P:protein transport"/>
    <property type="evidence" value="ECO:0007669"/>
    <property type="project" value="UniProtKB-KW"/>
</dbReference>
<dbReference type="InterPro" id="IPR003849">
    <property type="entry name" value="Preprotein_translocase_YajC"/>
</dbReference>
<evidence type="ECO:0008006" key="11">
    <source>
        <dbReference type="Google" id="ProtNLM"/>
    </source>
</evidence>
<dbReference type="GO" id="GO:0005886">
    <property type="term" value="C:plasma membrane"/>
    <property type="evidence" value="ECO:0007669"/>
    <property type="project" value="UniProtKB-SubCell"/>
</dbReference>
<keyword evidence="3" id="KW-1003">Cell membrane</keyword>
<keyword evidence="7" id="KW-0811">Translocation</keyword>
<evidence type="ECO:0000256" key="8">
    <source>
        <dbReference type="ARBA" id="ARBA00023136"/>
    </source>
</evidence>
<sequence>MELLLAQTNGQTGSGIAAFLPIILIGLIFYLLILRPQSKQRKQHADSLSQLKKGDKILTRGGIYGKIVSFQGKNENKISIDVGSGIKLNIARSYIAGPANNNNDEAPDGNS</sequence>
<organism evidence="10">
    <name type="scientific">marine metagenome</name>
    <dbReference type="NCBI Taxonomy" id="408172"/>
    <lineage>
        <taxon>unclassified sequences</taxon>
        <taxon>metagenomes</taxon>
        <taxon>ecological metagenomes</taxon>
    </lineage>
</organism>
<evidence type="ECO:0000256" key="7">
    <source>
        <dbReference type="ARBA" id="ARBA00023010"/>
    </source>
</evidence>
<evidence type="ECO:0000256" key="5">
    <source>
        <dbReference type="ARBA" id="ARBA00022927"/>
    </source>
</evidence>
<dbReference type="NCBIfam" id="TIGR00739">
    <property type="entry name" value="yajC"/>
    <property type="match status" value="1"/>
</dbReference>
<gene>
    <name evidence="10" type="ORF">METZ01_LOCUS31048</name>
</gene>
<keyword evidence="4 9" id="KW-0812">Transmembrane</keyword>
<accession>A0A381QH30</accession>
<dbReference type="EMBL" id="UINC01001344">
    <property type="protein sequence ID" value="SUZ78194.1"/>
    <property type="molecule type" value="Genomic_DNA"/>
</dbReference>
<keyword evidence="2" id="KW-0813">Transport</keyword>
<dbReference type="AlphaFoldDB" id="A0A381QH30"/>
<proteinExistence type="predicted"/>
<evidence type="ECO:0000256" key="9">
    <source>
        <dbReference type="SAM" id="Phobius"/>
    </source>
</evidence>
<dbReference type="SMART" id="SM01323">
    <property type="entry name" value="YajC"/>
    <property type="match status" value="1"/>
</dbReference>